<evidence type="ECO:0000256" key="6">
    <source>
        <dbReference type="ARBA" id="ARBA00023251"/>
    </source>
</evidence>
<keyword evidence="5" id="KW-0378">Hydrolase</keyword>
<organism evidence="9 10">
    <name type="scientific">Ruminococcus flavefaciens</name>
    <dbReference type="NCBI Taxonomy" id="1265"/>
    <lineage>
        <taxon>Bacteria</taxon>
        <taxon>Bacillati</taxon>
        <taxon>Bacillota</taxon>
        <taxon>Clostridia</taxon>
        <taxon>Eubacteriales</taxon>
        <taxon>Oscillospiraceae</taxon>
        <taxon>Ruminococcus</taxon>
    </lineage>
</organism>
<dbReference type="EC" id="3.5.2.6" evidence="3"/>
<feature type="compositionally biased region" description="Polar residues" evidence="7">
    <location>
        <begin position="461"/>
        <end position="478"/>
    </location>
</feature>
<dbReference type="GO" id="GO:0071555">
    <property type="term" value="P:cell wall organization"/>
    <property type="evidence" value="ECO:0007669"/>
    <property type="project" value="TreeGrafter"/>
</dbReference>
<dbReference type="GO" id="GO:0046677">
    <property type="term" value="P:response to antibiotic"/>
    <property type="evidence" value="ECO:0007669"/>
    <property type="project" value="UniProtKB-KW"/>
</dbReference>
<protein>
    <recommendedName>
        <fullName evidence="3">beta-lactamase</fullName>
        <ecNumber evidence="3">3.5.2.6</ecNumber>
    </recommendedName>
</protein>
<evidence type="ECO:0000256" key="3">
    <source>
        <dbReference type="ARBA" id="ARBA00012865"/>
    </source>
</evidence>
<evidence type="ECO:0000256" key="1">
    <source>
        <dbReference type="ARBA" id="ARBA00001526"/>
    </source>
</evidence>
<comment type="catalytic activity">
    <reaction evidence="1">
        <text>a beta-lactam + H2O = a substituted beta-amino acid</text>
        <dbReference type="Rhea" id="RHEA:20401"/>
        <dbReference type="ChEBI" id="CHEBI:15377"/>
        <dbReference type="ChEBI" id="CHEBI:35627"/>
        <dbReference type="ChEBI" id="CHEBI:140347"/>
        <dbReference type="EC" id="3.5.2.6"/>
    </reaction>
</comment>
<evidence type="ECO:0000256" key="2">
    <source>
        <dbReference type="ARBA" id="ARBA00007898"/>
    </source>
</evidence>
<dbReference type="SUPFAM" id="SSF56519">
    <property type="entry name" value="Penicillin binding protein dimerisation domain"/>
    <property type="match status" value="1"/>
</dbReference>
<dbReference type="GO" id="GO:0008658">
    <property type="term" value="F:penicillin binding"/>
    <property type="evidence" value="ECO:0007669"/>
    <property type="project" value="InterPro"/>
</dbReference>
<dbReference type="GO" id="GO:0005886">
    <property type="term" value="C:plasma membrane"/>
    <property type="evidence" value="ECO:0007669"/>
    <property type="project" value="TreeGrafter"/>
</dbReference>
<dbReference type="Pfam" id="PF00905">
    <property type="entry name" value="Transpeptidase"/>
    <property type="match status" value="1"/>
</dbReference>
<dbReference type="InterPro" id="IPR050515">
    <property type="entry name" value="Beta-lactam/transpept"/>
</dbReference>
<proteinExistence type="inferred from homology"/>
<evidence type="ECO:0000313" key="9">
    <source>
        <dbReference type="EMBL" id="SHM32431.1"/>
    </source>
</evidence>
<dbReference type="RefSeq" id="WP_072949218.1">
    <property type="nucleotide sequence ID" value="NZ_FRCT01000003.1"/>
</dbReference>
<keyword evidence="4" id="KW-0732">Signal</keyword>
<dbReference type="SUPFAM" id="SSF56601">
    <property type="entry name" value="beta-lactamase/transpeptidase-like"/>
    <property type="match status" value="1"/>
</dbReference>
<feature type="region of interest" description="Disordered" evidence="7">
    <location>
        <begin position="458"/>
        <end position="478"/>
    </location>
</feature>
<evidence type="ECO:0000313" key="10">
    <source>
        <dbReference type="Proteomes" id="UP000184394"/>
    </source>
</evidence>
<evidence type="ECO:0000256" key="7">
    <source>
        <dbReference type="SAM" id="MobiDB-lite"/>
    </source>
</evidence>
<sequence>MVRKRGEHGVIILTAVFLVCFTVLGTNYYRLAVEQKNVPAAQQSRIFTYEVGRCQGTIYDTKMRPLTNAETHLEAVAVPSMLDRESTAEYAVDREKFYEEYDKGLPFEFECTKYAYETDGLTIFEVPQRYSENQTARHVIGYLSDNEGADGVEYAYNSILRADYPSNSVTYETDGFGRILSGNGKSAFRTNSYKSGVVLTIDKDIQKICEDCGKGIKTGAIVCADIKSGDILAMASFPDYAPEKLEEALKNKDCPLINRALYSYSVGSVFKLVTAAEALEEGKGDIVYNCCGNTDVDGKLFNCHKLDGHGIQNISEAMTNSCNTYFIELSRCLELGKLRERAYSLGFGRENYLCTGIVGSAGVLPTEKELSIPAEMANFAFGQGKLSATPLQITQLTCTIANGGKRPVLRLIKGLTADGETVGNEKNPRYSQAVSEETADELRKMMILAVRDNENSKARTNKMSVGAKTSTAQTGKTNSKGEELCHAWITGFFPARQPKYAVTVFIENGGYGNDAAAPVFRNIAEKIKELGEKS</sequence>
<comment type="similarity">
    <text evidence="2">Belongs to the class-D beta-lactamase family.</text>
</comment>
<dbReference type="InterPro" id="IPR036138">
    <property type="entry name" value="PBP_dimer_sf"/>
</dbReference>
<name>A0A1M7HV43_RUMFL</name>
<dbReference type="OrthoDB" id="2985542at2"/>
<dbReference type="EMBL" id="FRCT01000003">
    <property type="protein sequence ID" value="SHM32431.1"/>
    <property type="molecule type" value="Genomic_DNA"/>
</dbReference>
<dbReference type="Gene3D" id="3.90.1310.10">
    <property type="entry name" value="Penicillin-binding protein 2a (Domain 2)"/>
    <property type="match status" value="1"/>
</dbReference>
<accession>A0A1M7HV43</accession>
<dbReference type="PANTHER" id="PTHR30627">
    <property type="entry name" value="PEPTIDOGLYCAN D,D-TRANSPEPTIDASE"/>
    <property type="match status" value="1"/>
</dbReference>
<reference evidence="9 10" key="1">
    <citation type="submission" date="2016-11" db="EMBL/GenBank/DDBJ databases">
        <authorList>
            <person name="Jaros S."/>
            <person name="Januszkiewicz K."/>
            <person name="Wedrychowicz H."/>
        </authorList>
    </citation>
    <scope>NUCLEOTIDE SEQUENCE [LARGE SCALE GENOMIC DNA]</scope>
    <source>
        <strain evidence="9 10">Y1</strain>
    </source>
</reference>
<keyword evidence="6" id="KW-0046">Antibiotic resistance</keyword>
<evidence type="ECO:0000259" key="8">
    <source>
        <dbReference type="Pfam" id="PF00905"/>
    </source>
</evidence>
<dbReference type="InterPro" id="IPR012338">
    <property type="entry name" value="Beta-lactam/transpept-like"/>
</dbReference>
<gene>
    <name evidence="9" type="ORF">SAMN04487860_103120</name>
</gene>
<dbReference type="Gene3D" id="3.40.710.10">
    <property type="entry name" value="DD-peptidase/beta-lactamase superfamily"/>
    <property type="match status" value="1"/>
</dbReference>
<dbReference type="PANTHER" id="PTHR30627:SF6">
    <property type="entry name" value="BETA-LACTAMASE YBXI-RELATED"/>
    <property type="match status" value="1"/>
</dbReference>
<dbReference type="Proteomes" id="UP000184394">
    <property type="component" value="Unassembled WGS sequence"/>
</dbReference>
<evidence type="ECO:0000256" key="4">
    <source>
        <dbReference type="ARBA" id="ARBA00022729"/>
    </source>
</evidence>
<dbReference type="AlphaFoldDB" id="A0A1M7HV43"/>
<dbReference type="GO" id="GO:0008800">
    <property type="term" value="F:beta-lactamase activity"/>
    <property type="evidence" value="ECO:0007669"/>
    <property type="project" value="UniProtKB-EC"/>
</dbReference>
<feature type="domain" description="Penicillin-binding protein transpeptidase" evidence="8">
    <location>
        <begin position="219"/>
        <end position="524"/>
    </location>
</feature>
<evidence type="ECO:0000256" key="5">
    <source>
        <dbReference type="ARBA" id="ARBA00022801"/>
    </source>
</evidence>
<dbReference type="InterPro" id="IPR001460">
    <property type="entry name" value="PCN-bd_Tpept"/>
</dbReference>